<dbReference type="SUPFAM" id="SSF55781">
    <property type="entry name" value="GAF domain-like"/>
    <property type="match status" value="1"/>
</dbReference>
<dbReference type="CDD" id="cd01949">
    <property type="entry name" value="GGDEF"/>
    <property type="match status" value="1"/>
</dbReference>
<evidence type="ECO:0000259" key="6">
    <source>
        <dbReference type="PROSITE" id="PS50887"/>
    </source>
</evidence>
<dbReference type="SUPFAM" id="SSF55073">
    <property type="entry name" value="Nucleotide cyclase"/>
    <property type="match status" value="1"/>
</dbReference>
<keyword evidence="7" id="KW-0808">Transferase</keyword>
<dbReference type="GO" id="GO:0005886">
    <property type="term" value="C:plasma membrane"/>
    <property type="evidence" value="ECO:0007669"/>
    <property type="project" value="TreeGrafter"/>
</dbReference>
<dbReference type="PROSITE" id="PS50887">
    <property type="entry name" value="GGDEF"/>
    <property type="match status" value="1"/>
</dbReference>
<evidence type="ECO:0000256" key="2">
    <source>
        <dbReference type="ARBA" id="ARBA00012528"/>
    </source>
</evidence>
<protein>
    <recommendedName>
        <fullName evidence="2">diguanylate cyclase</fullName>
        <ecNumber evidence="2">2.7.7.65</ecNumber>
    </recommendedName>
</protein>
<keyword evidence="4" id="KW-0175">Coiled coil</keyword>
<reference evidence="7 8" key="1">
    <citation type="submission" date="2015-11" db="EMBL/GenBank/DDBJ databases">
        <title>Genomic analysis of 38 Legionella species identifies large and diverse effector repertoires.</title>
        <authorList>
            <person name="Burstein D."/>
            <person name="Amaro F."/>
            <person name="Zusman T."/>
            <person name="Lifshitz Z."/>
            <person name="Cohen O."/>
            <person name="Gilbert J.A."/>
            <person name="Pupko T."/>
            <person name="Shuman H.A."/>
            <person name="Segal G."/>
        </authorList>
    </citation>
    <scope>NUCLEOTIDE SEQUENCE [LARGE SCALE GENOMIC DNA]</scope>
    <source>
        <strain evidence="7 8">WA-270A-C2</strain>
    </source>
</reference>
<dbReference type="Gene3D" id="3.30.70.270">
    <property type="match status" value="1"/>
</dbReference>
<keyword evidence="7" id="KW-0418">Kinase</keyword>
<dbReference type="InterPro" id="IPR013656">
    <property type="entry name" value="PAS_4"/>
</dbReference>
<keyword evidence="5" id="KW-0472">Membrane</keyword>
<feature type="coiled-coil region" evidence="4">
    <location>
        <begin position="371"/>
        <end position="398"/>
    </location>
</feature>
<dbReference type="InterPro" id="IPR000160">
    <property type="entry name" value="GGDEF_dom"/>
</dbReference>
<dbReference type="GO" id="GO:1902201">
    <property type="term" value="P:negative regulation of bacterial-type flagellum-dependent cell motility"/>
    <property type="evidence" value="ECO:0007669"/>
    <property type="project" value="TreeGrafter"/>
</dbReference>
<dbReference type="GO" id="GO:0016301">
    <property type="term" value="F:kinase activity"/>
    <property type="evidence" value="ECO:0007669"/>
    <property type="project" value="UniProtKB-KW"/>
</dbReference>
<proteinExistence type="predicted"/>
<comment type="caution">
    <text evidence="7">The sequence shown here is derived from an EMBL/GenBank/DDBJ whole genome shotgun (WGS) entry which is preliminary data.</text>
</comment>
<evidence type="ECO:0000256" key="5">
    <source>
        <dbReference type="SAM" id="Phobius"/>
    </source>
</evidence>
<dbReference type="GO" id="GO:0043709">
    <property type="term" value="P:cell adhesion involved in single-species biofilm formation"/>
    <property type="evidence" value="ECO:0007669"/>
    <property type="project" value="TreeGrafter"/>
</dbReference>
<sequence>MQRIIEFEESGMNQNSSTYSSFAVSFLKNTRLNRGVLNAIFIMAVAVLLFISITSYRQVNNLITDSQWVNHTHRVIQNVESTLYGMVDAESRQRAYLLTGSSLLLADIDVIKTTLTAELNRLDRLTKDNPEQNQRVKQYIHLIDERLNLLNQVMQLKAGEGMTTPSAVSLMNQSQDFSNRVKSMGQEIKAVELILLRERNATVLENANITSFILICGSLLSMLFLIVAFILANIELLTRKQTEDHNHHIRLRLKKIIESASDMIAAFDKDGRLIIFNEAYQREFKRLFDKSLTLHMSLDEALSDVPEPKSIMAEQWKQSLHGNDGLTNAEFMNGAEKNIYEMSSSLIQDEDNEINGVVHSIRNITKRVQEHTELQRSYEQLAEGMKELQDKNQQITLLVEMSDIMLACNTQEELSVVMAKYAERLLTFSGGYLFIMHPSKNYLEKACDWGNPATHEVTFTPDQCWAIRLGRIHQGSSSLHDLMCTHIKAMDNPSRVLCVPLMAQNDIYGLLYMEVSPGIAPLADENQRLLITAFAELTALALANVRLRENLRYQSIRDPLTGLYNRRYLEDFLFKQLHQAERSKLSFAVLMLDLDHFKKINDTYGHDAGDSVLKELGQILYEDIRLGDIAARFGGEEFIVMLYDIEKEAALTRAEALRNHVATVRPKYGAQQVGHITVSIGVAMYPEDGKTPSQLIEAADKALYLAKSRGRNRVVMYSDREEETEHTRKT</sequence>
<dbReference type="AlphaFoldDB" id="A0A0W0XQR5"/>
<dbReference type="EMBL" id="LNYT01000020">
    <property type="protein sequence ID" value="KTD46953.1"/>
    <property type="molecule type" value="Genomic_DNA"/>
</dbReference>
<keyword evidence="8" id="KW-1185">Reference proteome</keyword>
<dbReference type="InterPro" id="IPR029016">
    <property type="entry name" value="GAF-like_dom_sf"/>
</dbReference>
<dbReference type="InterPro" id="IPR043128">
    <property type="entry name" value="Rev_trsase/Diguanyl_cyclase"/>
</dbReference>
<dbReference type="Gene3D" id="3.30.450.40">
    <property type="match status" value="1"/>
</dbReference>
<dbReference type="InterPro" id="IPR035965">
    <property type="entry name" value="PAS-like_dom_sf"/>
</dbReference>
<comment type="cofactor">
    <cofactor evidence="1">
        <name>Mg(2+)</name>
        <dbReference type="ChEBI" id="CHEBI:18420"/>
    </cofactor>
</comment>
<gene>
    <name evidence="7" type="ORF">Lrub_1875</name>
</gene>
<dbReference type="GO" id="GO:0052621">
    <property type="term" value="F:diguanylate cyclase activity"/>
    <property type="evidence" value="ECO:0007669"/>
    <property type="project" value="UniProtKB-EC"/>
</dbReference>
<evidence type="ECO:0000256" key="1">
    <source>
        <dbReference type="ARBA" id="ARBA00001946"/>
    </source>
</evidence>
<dbReference type="NCBIfam" id="TIGR00254">
    <property type="entry name" value="GGDEF"/>
    <property type="match status" value="1"/>
</dbReference>
<keyword evidence="5" id="KW-0812">Transmembrane</keyword>
<dbReference type="SMART" id="SM00267">
    <property type="entry name" value="GGDEF"/>
    <property type="match status" value="1"/>
</dbReference>
<dbReference type="CDD" id="cd19410">
    <property type="entry name" value="HK9-like_sensor"/>
    <property type="match status" value="1"/>
</dbReference>
<dbReference type="Proteomes" id="UP000054608">
    <property type="component" value="Unassembled WGS sequence"/>
</dbReference>
<feature type="transmembrane region" description="Helical" evidence="5">
    <location>
        <begin position="36"/>
        <end position="56"/>
    </location>
</feature>
<dbReference type="InterPro" id="IPR050469">
    <property type="entry name" value="Diguanylate_Cyclase"/>
</dbReference>
<dbReference type="PANTHER" id="PTHR45138:SF9">
    <property type="entry name" value="DIGUANYLATE CYCLASE DGCM-RELATED"/>
    <property type="match status" value="1"/>
</dbReference>
<dbReference type="Pfam" id="PF08448">
    <property type="entry name" value="PAS_4"/>
    <property type="match status" value="1"/>
</dbReference>
<accession>A0A0W0XQR5</accession>
<feature type="transmembrane region" description="Helical" evidence="5">
    <location>
        <begin position="209"/>
        <end position="232"/>
    </location>
</feature>
<dbReference type="InterPro" id="IPR007891">
    <property type="entry name" value="CHASE3"/>
</dbReference>
<name>A0A0W0XQR5_9GAMM</name>
<evidence type="ECO:0000256" key="3">
    <source>
        <dbReference type="ARBA" id="ARBA00034247"/>
    </source>
</evidence>
<evidence type="ECO:0000313" key="7">
    <source>
        <dbReference type="EMBL" id="KTD46953.1"/>
    </source>
</evidence>
<evidence type="ECO:0000256" key="4">
    <source>
        <dbReference type="SAM" id="Coils"/>
    </source>
</evidence>
<dbReference type="PANTHER" id="PTHR45138">
    <property type="entry name" value="REGULATORY COMPONENTS OF SENSORY TRANSDUCTION SYSTEM"/>
    <property type="match status" value="1"/>
</dbReference>
<organism evidence="7 8">
    <name type="scientific">Legionella rubrilucens</name>
    <dbReference type="NCBI Taxonomy" id="458"/>
    <lineage>
        <taxon>Bacteria</taxon>
        <taxon>Pseudomonadati</taxon>
        <taxon>Pseudomonadota</taxon>
        <taxon>Gammaproteobacteria</taxon>
        <taxon>Legionellales</taxon>
        <taxon>Legionellaceae</taxon>
        <taxon>Legionella</taxon>
    </lineage>
</organism>
<dbReference type="SUPFAM" id="SSF55785">
    <property type="entry name" value="PYP-like sensor domain (PAS domain)"/>
    <property type="match status" value="1"/>
</dbReference>
<feature type="domain" description="GGDEF" evidence="6">
    <location>
        <begin position="585"/>
        <end position="719"/>
    </location>
</feature>
<dbReference type="FunFam" id="3.30.70.270:FF:000001">
    <property type="entry name" value="Diguanylate cyclase domain protein"/>
    <property type="match status" value="1"/>
</dbReference>
<dbReference type="Pfam" id="PF00990">
    <property type="entry name" value="GGDEF"/>
    <property type="match status" value="1"/>
</dbReference>
<dbReference type="PATRIC" id="fig|458.5.peg.1955"/>
<comment type="catalytic activity">
    <reaction evidence="3">
        <text>2 GTP = 3',3'-c-di-GMP + 2 diphosphate</text>
        <dbReference type="Rhea" id="RHEA:24898"/>
        <dbReference type="ChEBI" id="CHEBI:33019"/>
        <dbReference type="ChEBI" id="CHEBI:37565"/>
        <dbReference type="ChEBI" id="CHEBI:58805"/>
        <dbReference type="EC" id="2.7.7.65"/>
    </reaction>
</comment>
<dbReference type="STRING" id="458.Lrub_1875"/>
<keyword evidence="5" id="KW-1133">Transmembrane helix</keyword>
<dbReference type="EC" id="2.7.7.65" evidence="2"/>
<dbReference type="Gene3D" id="3.30.450.20">
    <property type="entry name" value="PAS domain"/>
    <property type="match status" value="1"/>
</dbReference>
<evidence type="ECO:0000313" key="8">
    <source>
        <dbReference type="Proteomes" id="UP000054608"/>
    </source>
</evidence>
<dbReference type="InterPro" id="IPR029787">
    <property type="entry name" value="Nucleotide_cyclase"/>
</dbReference>
<dbReference type="Pfam" id="PF13492">
    <property type="entry name" value="GAF_3"/>
    <property type="match status" value="1"/>
</dbReference>
<dbReference type="Pfam" id="PF05227">
    <property type="entry name" value="CHASE3"/>
    <property type="match status" value="1"/>
</dbReference>
<dbReference type="InterPro" id="IPR003018">
    <property type="entry name" value="GAF"/>
</dbReference>